<dbReference type="InterPro" id="IPR011683">
    <property type="entry name" value="Glyco_hydro_53"/>
</dbReference>
<proteinExistence type="inferred from homology"/>
<protein>
    <recommendedName>
        <fullName evidence="3 6">Arabinogalactan endo-beta-1,4-galactanase</fullName>
        <ecNumber evidence="3 6">3.2.1.89</ecNumber>
    </recommendedName>
</protein>
<dbReference type="AlphaFoldDB" id="R0KM44"/>
<dbReference type="EC" id="3.2.1.89" evidence="3 6"/>
<dbReference type="FunFam" id="3.20.20.80:FF:000077">
    <property type="entry name" value="Arabinogalactan endo-beta-1,4-galactanase"/>
    <property type="match status" value="1"/>
</dbReference>
<name>R0KM44_EXST2</name>
<dbReference type="EMBL" id="KB908493">
    <property type="protein sequence ID" value="EOA90159.1"/>
    <property type="molecule type" value="Genomic_DNA"/>
</dbReference>
<evidence type="ECO:0000256" key="5">
    <source>
        <dbReference type="ARBA" id="ARBA00023295"/>
    </source>
</evidence>
<dbReference type="GeneID" id="19404186"/>
<dbReference type="RefSeq" id="XP_008021881.1">
    <property type="nucleotide sequence ID" value="XM_008023690.1"/>
</dbReference>
<gene>
    <name evidence="7" type="ORF">SETTUDRAFT_36811</name>
</gene>
<dbReference type="GO" id="GO:0015926">
    <property type="term" value="F:glucosidase activity"/>
    <property type="evidence" value="ECO:0007669"/>
    <property type="project" value="InterPro"/>
</dbReference>
<keyword evidence="4 6" id="KW-0378">Hydrolase</keyword>
<evidence type="ECO:0000313" key="7">
    <source>
        <dbReference type="EMBL" id="EOA90159.1"/>
    </source>
</evidence>
<dbReference type="Proteomes" id="UP000016935">
    <property type="component" value="Unassembled WGS sequence"/>
</dbReference>
<comment type="similarity">
    <text evidence="2 6">Belongs to the glycosyl hydrolase 53 family.</text>
</comment>
<dbReference type="GO" id="GO:0031218">
    <property type="term" value="F:arabinogalactan endo-1,4-beta-galactosidase activity"/>
    <property type="evidence" value="ECO:0007669"/>
    <property type="project" value="UniProtKB-EC"/>
</dbReference>
<dbReference type="PANTHER" id="PTHR34983">
    <property type="entry name" value="ARABINOGALACTAN ENDO-BETA-1,4-GALACTANASE A"/>
    <property type="match status" value="1"/>
</dbReference>
<reference evidence="7 8" key="2">
    <citation type="journal article" date="2013" name="PLoS Genet.">
        <title>Comparative genome structure, secondary metabolite, and effector coding capacity across Cochliobolus pathogens.</title>
        <authorList>
            <person name="Condon B.J."/>
            <person name="Leng Y."/>
            <person name="Wu D."/>
            <person name="Bushley K.E."/>
            <person name="Ohm R.A."/>
            <person name="Otillar R."/>
            <person name="Martin J."/>
            <person name="Schackwitz W."/>
            <person name="Grimwood J."/>
            <person name="MohdZainudin N."/>
            <person name="Xue C."/>
            <person name="Wang R."/>
            <person name="Manning V.A."/>
            <person name="Dhillon B."/>
            <person name="Tu Z.J."/>
            <person name="Steffenson B.J."/>
            <person name="Salamov A."/>
            <person name="Sun H."/>
            <person name="Lowry S."/>
            <person name="LaButti K."/>
            <person name="Han J."/>
            <person name="Copeland A."/>
            <person name="Lindquist E."/>
            <person name="Barry K."/>
            <person name="Schmutz J."/>
            <person name="Baker S.E."/>
            <person name="Ciuffetti L.M."/>
            <person name="Grigoriev I.V."/>
            <person name="Zhong S."/>
            <person name="Turgeon B.G."/>
        </authorList>
    </citation>
    <scope>NUCLEOTIDE SEQUENCE [LARGE SCALE GENOMIC DNA]</scope>
    <source>
        <strain evidence="8">28A</strain>
    </source>
</reference>
<dbReference type="InterPro" id="IPR017853">
    <property type="entry name" value="GH"/>
</dbReference>
<dbReference type="SUPFAM" id="SSF51445">
    <property type="entry name" value="(Trans)glycosidases"/>
    <property type="match status" value="1"/>
</dbReference>
<dbReference type="eggNOG" id="ENOG502QU6R">
    <property type="taxonomic scope" value="Eukaryota"/>
</dbReference>
<organism evidence="7 8">
    <name type="scientific">Exserohilum turcicum (strain 28A)</name>
    <name type="common">Northern leaf blight fungus</name>
    <name type="synonym">Setosphaeria turcica</name>
    <dbReference type="NCBI Taxonomy" id="671987"/>
    <lineage>
        <taxon>Eukaryota</taxon>
        <taxon>Fungi</taxon>
        <taxon>Dikarya</taxon>
        <taxon>Ascomycota</taxon>
        <taxon>Pezizomycotina</taxon>
        <taxon>Dothideomycetes</taxon>
        <taxon>Pleosporomycetidae</taxon>
        <taxon>Pleosporales</taxon>
        <taxon>Pleosporineae</taxon>
        <taxon>Pleosporaceae</taxon>
        <taxon>Exserohilum</taxon>
    </lineage>
</organism>
<evidence type="ECO:0000256" key="6">
    <source>
        <dbReference type="RuleBase" id="RU361192"/>
    </source>
</evidence>
<keyword evidence="8" id="KW-1185">Reference proteome</keyword>
<evidence type="ECO:0000313" key="8">
    <source>
        <dbReference type="Proteomes" id="UP000016935"/>
    </source>
</evidence>
<dbReference type="OrthoDB" id="110914at2759"/>
<dbReference type="HOGENOM" id="CLU_011259_0_0_1"/>
<dbReference type="PANTHER" id="PTHR34983:SF1">
    <property type="entry name" value="ARABINOGALACTAN ENDO-BETA-1,4-GALACTANASE A"/>
    <property type="match status" value="1"/>
</dbReference>
<reference evidence="7 8" key="1">
    <citation type="journal article" date="2012" name="PLoS Pathog.">
        <title>Diverse lifestyles and strategies of plant pathogenesis encoded in the genomes of eighteen Dothideomycetes fungi.</title>
        <authorList>
            <person name="Ohm R.A."/>
            <person name="Feau N."/>
            <person name="Henrissat B."/>
            <person name="Schoch C.L."/>
            <person name="Horwitz B.A."/>
            <person name="Barry K.W."/>
            <person name="Condon B.J."/>
            <person name="Copeland A.C."/>
            <person name="Dhillon B."/>
            <person name="Glaser F."/>
            <person name="Hesse C.N."/>
            <person name="Kosti I."/>
            <person name="LaButti K."/>
            <person name="Lindquist E.A."/>
            <person name="Lucas S."/>
            <person name="Salamov A.A."/>
            <person name="Bradshaw R.E."/>
            <person name="Ciuffetti L."/>
            <person name="Hamelin R.C."/>
            <person name="Kema G.H.J."/>
            <person name="Lawrence C."/>
            <person name="Scott J.A."/>
            <person name="Spatafora J.W."/>
            <person name="Turgeon B.G."/>
            <person name="de Wit P.J.G.M."/>
            <person name="Zhong S."/>
            <person name="Goodwin S.B."/>
            <person name="Grigoriev I.V."/>
        </authorList>
    </citation>
    <scope>NUCLEOTIDE SEQUENCE [LARGE SCALE GENOMIC DNA]</scope>
    <source>
        <strain evidence="8">28A</strain>
    </source>
</reference>
<evidence type="ECO:0000256" key="2">
    <source>
        <dbReference type="ARBA" id="ARBA00010687"/>
    </source>
</evidence>
<accession>R0KM44</accession>
<dbReference type="STRING" id="671987.R0KM44"/>
<evidence type="ECO:0000256" key="3">
    <source>
        <dbReference type="ARBA" id="ARBA00012556"/>
    </source>
</evidence>
<keyword evidence="5 6" id="KW-0326">Glycosidase</keyword>
<evidence type="ECO:0000256" key="1">
    <source>
        <dbReference type="ARBA" id="ARBA00001695"/>
    </source>
</evidence>
<dbReference type="GO" id="GO:0045490">
    <property type="term" value="P:pectin catabolic process"/>
    <property type="evidence" value="ECO:0007669"/>
    <property type="project" value="TreeGrafter"/>
</dbReference>
<evidence type="ECO:0000256" key="4">
    <source>
        <dbReference type="ARBA" id="ARBA00022801"/>
    </source>
</evidence>
<sequence length="368" mass="39237">MSISPPAIYRNPILARIGGSASSVVLGALPYKGADWSSVLVEEAAGKQYKNSAGSVQPLESILKASGVNTVRQRVWVNPSDGNYNLDYNIKLGRRAKAAGLVVALTLHYSDSWADPGKQVTPAAWRSLSKDALVAKVYDYTKNVINTFQSNGVPLSIVSIGNEITPGLLFPVGQLSGNSQAAAANVAALLKSASKAIKESSMSPKPKIMIHLDNGWDGSRQQWWYDLVLGSGGGLSLADFDVQGVSYYPFYSASATLAALQSSINAMASKYGKEVMVVETNWPSWCPNPKYPFPADTKSIPISVDGQVTWMKEVAKRVAAVPGGKGTGLFYWEPAWIDNASLGSSCGWNVMFGDDGKAMSSLPVFASI</sequence>
<dbReference type="Pfam" id="PF07745">
    <property type="entry name" value="Glyco_hydro_53"/>
    <property type="match status" value="1"/>
</dbReference>
<dbReference type="Gene3D" id="3.20.20.80">
    <property type="entry name" value="Glycosidases"/>
    <property type="match status" value="1"/>
</dbReference>
<comment type="catalytic activity">
    <reaction evidence="1 6">
        <text>The enzyme specifically hydrolyzes (1-&gt;4)-beta-D-galactosidic linkages in type I arabinogalactans.</text>
        <dbReference type="EC" id="3.2.1.89"/>
    </reaction>
</comment>